<accession>A0AAE7E7G1</accession>
<gene>
    <name evidence="2" type="ORF">ADFLV_2439</name>
</gene>
<dbReference type="KEGG" id="adz:ADFLV_2439"/>
<keyword evidence="1" id="KW-0812">Transmembrane</keyword>
<feature type="transmembrane region" description="Helical" evidence="1">
    <location>
        <begin position="6"/>
        <end position="24"/>
    </location>
</feature>
<evidence type="ECO:0000313" key="2">
    <source>
        <dbReference type="EMBL" id="QKF78427.1"/>
    </source>
</evidence>
<sequence>MTRINPLYIILLFLTLFFISFYLVSNQKKLYLEKSLETIQLETKAKEYKDLSNSWKNEKYINKTLDEILKNSIFKNEKIVKTATKESIKIKIETTDSHVLDNFLNRVLNKQLIIKKLELDKNFIILEVGTK</sequence>
<keyword evidence="3" id="KW-1185">Reference proteome</keyword>
<protein>
    <submittedName>
        <fullName evidence="2">Uncharacterized protein</fullName>
    </submittedName>
</protein>
<dbReference type="RefSeq" id="WP_129011771.1">
    <property type="nucleotide sequence ID" value="NZ_CP053835.1"/>
</dbReference>
<name>A0AAE7E7G1_9BACT</name>
<organism evidence="2 3">
    <name type="scientific">Arcobacter defluvii</name>
    <dbReference type="NCBI Taxonomy" id="873191"/>
    <lineage>
        <taxon>Bacteria</taxon>
        <taxon>Pseudomonadati</taxon>
        <taxon>Campylobacterota</taxon>
        <taxon>Epsilonproteobacteria</taxon>
        <taxon>Campylobacterales</taxon>
        <taxon>Arcobacteraceae</taxon>
        <taxon>Arcobacter</taxon>
    </lineage>
</organism>
<dbReference type="AlphaFoldDB" id="A0AAE7E7G1"/>
<keyword evidence="1" id="KW-0472">Membrane</keyword>
<dbReference type="Proteomes" id="UP000503313">
    <property type="component" value="Chromosome"/>
</dbReference>
<evidence type="ECO:0000256" key="1">
    <source>
        <dbReference type="SAM" id="Phobius"/>
    </source>
</evidence>
<evidence type="ECO:0000313" key="3">
    <source>
        <dbReference type="Proteomes" id="UP000503313"/>
    </source>
</evidence>
<reference evidence="2 3" key="1">
    <citation type="submission" date="2020-05" db="EMBL/GenBank/DDBJ databases">
        <title>Complete genome sequencing of Campylobacter and Arcobacter type strains.</title>
        <authorList>
            <person name="Miller W.G."/>
            <person name="Yee E."/>
        </authorList>
    </citation>
    <scope>NUCLEOTIDE SEQUENCE [LARGE SCALE GENOMIC DNA]</scope>
    <source>
        <strain evidence="2 3">LMG 25694</strain>
    </source>
</reference>
<dbReference type="EMBL" id="CP053835">
    <property type="protein sequence ID" value="QKF78427.1"/>
    <property type="molecule type" value="Genomic_DNA"/>
</dbReference>
<proteinExistence type="predicted"/>
<keyword evidence="1" id="KW-1133">Transmembrane helix</keyword>